<feature type="chain" id="PRO_5007468452" evidence="1">
    <location>
        <begin position="31"/>
        <end position="351"/>
    </location>
</feature>
<protein>
    <submittedName>
        <fullName evidence="2">Putative cell wall binding repeat 2</fullName>
    </submittedName>
</protein>
<feature type="signal peptide" evidence="1">
    <location>
        <begin position="1"/>
        <end position="30"/>
    </location>
</feature>
<dbReference type="InterPro" id="IPR007253">
    <property type="entry name" value="Cell_wall-bd_2"/>
</dbReference>
<name>A0A135YLT0_9FIRM</name>
<dbReference type="Proteomes" id="UP000070326">
    <property type="component" value="Unassembled WGS sequence"/>
</dbReference>
<organism evidence="2 3">
    <name type="scientific">Peptostreptococcus anaerobius</name>
    <dbReference type="NCBI Taxonomy" id="1261"/>
    <lineage>
        <taxon>Bacteria</taxon>
        <taxon>Bacillati</taxon>
        <taxon>Bacillota</taxon>
        <taxon>Clostridia</taxon>
        <taxon>Peptostreptococcales</taxon>
        <taxon>Peptostreptococcaceae</taxon>
        <taxon>Peptostreptococcus</taxon>
    </lineage>
</organism>
<dbReference type="eggNOG" id="COG2247">
    <property type="taxonomic scope" value="Bacteria"/>
</dbReference>
<accession>A0A135YLT0</accession>
<evidence type="ECO:0000313" key="3">
    <source>
        <dbReference type="Proteomes" id="UP000070326"/>
    </source>
</evidence>
<dbReference type="Pfam" id="PF04122">
    <property type="entry name" value="CW_binding_2"/>
    <property type="match status" value="2"/>
</dbReference>
<dbReference type="PANTHER" id="PTHR30032:SF8">
    <property type="entry name" value="GERMINATION-SPECIFIC N-ACETYLMURAMOYL-L-ALANINE AMIDASE"/>
    <property type="match status" value="1"/>
</dbReference>
<dbReference type="RefSeq" id="WP_060916778.1">
    <property type="nucleotide sequence ID" value="NZ_CAXUJS010000008.1"/>
</dbReference>
<dbReference type="EMBL" id="LSQZ01000099">
    <property type="protein sequence ID" value="KXI10344.1"/>
    <property type="molecule type" value="Genomic_DNA"/>
</dbReference>
<dbReference type="PANTHER" id="PTHR30032">
    <property type="entry name" value="N-ACETYLMURAMOYL-L-ALANINE AMIDASE-RELATED"/>
    <property type="match status" value="1"/>
</dbReference>
<gene>
    <name evidence="2" type="ORF">HMPREF3195_01930</name>
</gene>
<evidence type="ECO:0000256" key="1">
    <source>
        <dbReference type="SAM" id="SignalP"/>
    </source>
</evidence>
<dbReference type="AlphaFoldDB" id="A0A135YLT0"/>
<comment type="caution">
    <text evidence="2">The sequence shown here is derived from an EMBL/GenBank/DDBJ whole genome shotgun (WGS) entry which is preliminary data.</text>
</comment>
<proteinExistence type="predicted"/>
<dbReference type="STRING" id="1261.HMPREF3195_01930"/>
<keyword evidence="1" id="KW-0732">Signal</keyword>
<sequence length="351" mass="38381">MNKYIKKSILTALALTMLLPYGLVSNNSKAEINVTRIAGANRFETSIKVSQNFFKSRNSSAVIASGNDFRSALYASYMASSLRIPFLVNSPSTLRPDVAKELRRLGVSRVFLVGNTSTLSNKVENDLRGMKINVERLAENNQKDINSLVDQKIYNTFFPGTPRGDIDSGIVINDKIFPDLLSSVPFVAETARTQGSYLGAYYRLPATDGYKFIIGGRGTVPDSYKTFYGDINGINAHNDDENSGEEANYYTGRLAGGDRYETAIEIAKAYKPVLRKNINTVILVNGKDYPDALSSGIAGVYSNAAVLLTPPNALHESTKRFIMENGISKVIIIGGTSSVSKNAENTVRNLR</sequence>
<reference evidence="2 3" key="1">
    <citation type="submission" date="2016-02" db="EMBL/GenBank/DDBJ databases">
        <authorList>
            <person name="Wen L."/>
            <person name="He K."/>
            <person name="Yang H."/>
        </authorList>
    </citation>
    <scope>NUCLEOTIDE SEQUENCE [LARGE SCALE GENOMIC DNA]</scope>
    <source>
        <strain evidence="2 3">MJR8628A</strain>
    </source>
</reference>
<evidence type="ECO:0000313" key="2">
    <source>
        <dbReference type="EMBL" id="KXI10344.1"/>
    </source>
</evidence>
<dbReference type="PATRIC" id="fig|1261.3.peg.982"/>
<dbReference type="InterPro" id="IPR051922">
    <property type="entry name" value="Bact_Sporulation_Assoc"/>
</dbReference>